<proteinExistence type="predicted"/>
<comment type="caution">
    <text evidence="2">The sequence shown here is derived from an EMBL/GenBank/DDBJ whole genome shotgun (WGS) entry which is preliminary data.</text>
</comment>
<dbReference type="EMBL" id="BARU01045944">
    <property type="protein sequence ID" value="GAH98005.1"/>
    <property type="molecule type" value="Genomic_DNA"/>
</dbReference>
<name>X1KWK0_9ZZZZ</name>
<accession>X1KWK0</accession>
<feature type="transmembrane region" description="Helical" evidence="1">
    <location>
        <begin position="6"/>
        <end position="27"/>
    </location>
</feature>
<keyword evidence="1" id="KW-0472">Membrane</keyword>
<dbReference type="AlphaFoldDB" id="X1KWK0"/>
<protein>
    <submittedName>
        <fullName evidence="2">Uncharacterized protein</fullName>
    </submittedName>
</protein>
<gene>
    <name evidence="2" type="ORF">S03H2_69509</name>
</gene>
<keyword evidence="1" id="KW-1133">Transmembrane helix</keyword>
<evidence type="ECO:0000313" key="2">
    <source>
        <dbReference type="EMBL" id="GAH98005.1"/>
    </source>
</evidence>
<sequence>MKVSAIWRFATVFAAGVCLGLLLAFSYTAKNT</sequence>
<keyword evidence="1" id="KW-0812">Transmembrane</keyword>
<evidence type="ECO:0000256" key="1">
    <source>
        <dbReference type="SAM" id="Phobius"/>
    </source>
</evidence>
<feature type="non-terminal residue" evidence="2">
    <location>
        <position position="32"/>
    </location>
</feature>
<reference evidence="2" key="1">
    <citation type="journal article" date="2014" name="Front. Microbiol.">
        <title>High frequency of phylogenetically diverse reductive dehalogenase-homologous genes in deep subseafloor sedimentary metagenomes.</title>
        <authorList>
            <person name="Kawai M."/>
            <person name="Futagami T."/>
            <person name="Toyoda A."/>
            <person name="Takaki Y."/>
            <person name="Nishi S."/>
            <person name="Hori S."/>
            <person name="Arai W."/>
            <person name="Tsubouchi T."/>
            <person name="Morono Y."/>
            <person name="Uchiyama I."/>
            <person name="Ito T."/>
            <person name="Fujiyama A."/>
            <person name="Inagaki F."/>
            <person name="Takami H."/>
        </authorList>
    </citation>
    <scope>NUCLEOTIDE SEQUENCE</scope>
    <source>
        <strain evidence="2">Expedition CK06-06</strain>
    </source>
</reference>
<organism evidence="2">
    <name type="scientific">marine sediment metagenome</name>
    <dbReference type="NCBI Taxonomy" id="412755"/>
    <lineage>
        <taxon>unclassified sequences</taxon>
        <taxon>metagenomes</taxon>
        <taxon>ecological metagenomes</taxon>
    </lineage>
</organism>